<name>A0A0F9I6C7_9ZZZZ</name>
<sequence>MITIYHMLSLLAWIGLSVVVVAFIGWKEYEDRQRIIRLEKQVEEQARHRWLRSIGLEETGCYFNNEGLRTLILWKLWEMKLLQ</sequence>
<organism evidence="2">
    <name type="scientific">marine sediment metagenome</name>
    <dbReference type="NCBI Taxonomy" id="412755"/>
    <lineage>
        <taxon>unclassified sequences</taxon>
        <taxon>metagenomes</taxon>
        <taxon>ecological metagenomes</taxon>
    </lineage>
</organism>
<dbReference type="EMBL" id="LAZR01013203">
    <property type="protein sequence ID" value="KKM23067.1"/>
    <property type="molecule type" value="Genomic_DNA"/>
</dbReference>
<dbReference type="AlphaFoldDB" id="A0A0F9I6C7"/>
<keyword evidence="1" id="KW-1133">Transmembrane helix</keyword>
<evidence type="ECO:0000313" key="2">
    <source>
        <dbReference type="EMBL" id="KKM23067.1"/>
    </source>
</evidence>
<gene>
    <name evidence="2" type="ORF">LCGC14_1618940</name>
</gene>
<feature type="transmembrane region" description="Helical" evidence="1">
    <location>
        <begin position="6"/>
        <end position="26"/>
    </location>
</feature>
<keyword evidence="1" id="KW-0812">Transmembrane</keyword>
<protein>
    <submittedName>
        <fullName evidence="2">Uncharacterized protein</fullName>
    </submittedName>
</protein>
<accession>A0A0F9I6C7</accession>
<comment type="caution">
    <text evidence="2">The sequence shown here is derived from an EMBL/GenBank/DDBJ whole genome shotgun (WGS) entry which is preliminary data.</text>
</comment>
<keyword evidence="1" id="KW-0472">Membrane</keyword>
<reference evidence="2" key="1">
    <citation type="journal article" date="2015" name="Nature">
        <title>Complex archaea that bridge the gap between prokaryotes and eukaryotes.</title>
        <authorList>
            <person name="Spang A."/>
            <person name="Saw J.H."/>
            <person name="Jorgensen S.L."/>
            <person name="Zaremba-Niedzwiedzka K."/>
            <person name="Martijn J."/>
            <person name="Lind A.E."/>
            <person name="van Eijk R."/>
            <person name="Schleper C."/>
            <person name="Guy L."/>
            <person name="Ettema T.J."/>
        </authorList>
    </citation>
    <scope>NUCLEOTIDE SEQUENCE</scope>
</reference>
<evidence type="ECO:0000256" key="1">
    <source>
        <dbReference type="SAM" id="Phobius"/>
    </source>
</evidence>
<proteinExistence type="predicted"/>